<sequence length="60" mass="6593">MTAKKTPAYEPDTTYEVKFAKVTTFRRTTFRPRGTYPTVKGKVLNELPADAIASATPVSA</sequence>
<dbReference type="EMBL" id="QAYG01000015">
    <property type="protein sequence ID" value="PTW53924.1"/>
    <property type="molecule type" value="Genomic_DNA"/>
</dbReference>
<dbReference type="Proteomes" id="UP000244081">
    <property type="component" value="Unassembled WGS sequence"/>
</dbReference>
<accession>A0A2T5UQZ1</accession>
<name>A0A2T5UQZ1_9HYPH</name>
<proteinExistence type="predicted"/>
<protein>
    <submittedName>
        <fullName evidence="1">Uncharacterized protein</fullName>
    </submittedName>
</protein>
<organism evidence="1 2">
    <name type="scientific">Breoghania corrubedonensis</name>
    <dbReference type="NCBI Taxonomy" id="665038"/>
    <lineage>
        <taxon>Bacteria</taxon>
        <taxon>Pseudomonadati</taxon>
        <taxon>Pseudomonadota</taxon>
        <taxon>Alphaproteobacteria</taxon>
        <taxon>Hyphomicrobiales</taxon>
        <taxon>Stappiaceae</taxon>
        <taxon>Breoghania</taxon>
    </lineage>
</organism>
<gene>
    <name evidence="1" type="ORF">C8N35_11544</name>
</gene>
<reference evidence="1 2" key="1">
    <citation type="submission" date="2018-04" db="EMBL/GenBank/DDBJ databases">
        <title>Genomic Encyclopedia of Archaeal and Bacterial Type Strains, Phase II (KMG-II): from individual species to whole genera.</title>
        <authorList>
            <person name="Goeker M."/>
        </authorList>
    </citation>
    <scope>NUCLEOTIDE SEQUENCE [LARGE SCALE GENOMIC DNA]</scope>
    <source>
        <strain evidence="1 2">DSM 23382</strain>
    </source>
</reference>
<dbReference type="RefSeq" id="WP_107992056.1">
    <property type="nucleotide sequence ID" value="NZ_QAYG01000015.1"/>
</dbReference>
<dbReference type="AlphaFoldDB" id="A0A2T5UQZ1"/>
<evidence type="ECO:0000313" key="1">
    <source>
        <dbReference type="EMBL" id="PTW53924.1"/>
    </source>
</evidence>
<keyword evidence="2" id="KW-1185">Reference proteome</keyword>
<comment type="caution">
    <text evidence="1">The sequence shown here is derived from an EMBL/GenBank/DDBJ whole genome shotgun (WGS) entry which is preliminary data.</text>
</comment>
<evidence type="ECO:0000313" key="2">
    <source>
        <dbReference type="Proteomes" id="UP000244081"/>
    </source>
</evidence>